<evidence type="ECO:0000256" key="6">
    <source>
        <dbReference type="SAM" id="MobiDB-lite"/>
    </source>
</evidence>
<sequence>MKLSAISLGLLALLTPLTAAWSKEDREIFRVRDELIAHEGPDVTFYEFLGIGRSASHDDINKAYKKKSRQLHPDKVRQQLMAERTKAQKDKKKGKPGVHVTKQPSSAELKTAVKRASERQARLSIVADVLRGPGRDRYDYFLSNGFPTWKGTEYYYNRYRPGLGTAMFGVFLFAGGGAHYIALYMSWKRQREFVERYIKFARHAAWGENLGINVPGVDGQTAAAPPPPPPQQQMYEDEEGRAMPMNRRMRRMQERDAKKDTQGGGRKAARRGRASPSVSGSATPQPQPQGSGPTGSKKRVVAENGKVLVVDSLGDVYLEQEDEDGKMAEFLLDPNELAQPTFKDTAVVRLPLWAYQLTLGRFISKRADDEYDDDEITEVEALDNDDADSEPGKPTPSSGSAEDFELLEKSVDELGQAKTSGSQKQAGKAGKRKNKKR</sequence>
<feature type="transmembrane region" description="Helical" evidence="7">
    <location>
        <begin position="166"/>
        <end position="187"/>
    </location>
</feature>
<dbReference type="SMART" id="SM00271">
    <property type="entry name" value="DnaJ"/>
    <property type="match status" value="1"/>
</dbReference>
<dbReference type="CDD" id="cd06257">
    <property type="entry name" value="DnaJ"/>
    <property type="match status" value="1"/>
</dbReference>
<keyword evidence="2 8" id="KW-0732">Signal</keyword>
<dbReference type="GO" id="GO:0012505">
    <property type="term" value="C:endomembrane system"/>
    <property type="evidence" value="ECO:0007669"/>
    <property type="project" value="UniProtKB-SubCell"/>
</dbReference>
<dbReference type="InterPro" id="IPR036869">
    <property type="entry name" value="J_dom_sf"/>
</dbReference>
<evidence type="ECO:0000256" key="1">
    <source>
        <dbReference type="ARBA" id="ARBA00022692"/>
    </source>
</evidence>
<evidence type="ECO:0000256" key="2">
    <source>
        <dbReference type="ARBA" id="ARBA00022729"/>
    </source>
</evidence>
<evidence type="ECO:0000256" key="8">
    <source>
        <dbReference type="SAM" id="SignalP"/>
    </source>
</evidence>
<evidence type="ECO:0000313" key="10">
    <source>
        <dbReference type="EMBL" id="KAK4044409.1"/>
    </source>
</evidence>
<feature type="compositionally biased region" description="Basic and acidic residues" evidence="6">
    <location>
        <begin position="251"/>
        <end position="261"/>
    </location>
</feature>
<dbReference type="Pfam" id="PF00226">
    <property type="entry name" value="DnaJ"/>
    <property type="match status" value="1"/>
</dbReference>
<keyword evidence="1 7" id="KW-0812">Transmembrane</keyword>
<evidence type="ECO:0000256" key="7">
    <source>
        <dbReference type="SAM" id="Phobius"/>
    </source>
</evidence>
<dbReference type="PANTHER" id="PTHR44653">
    <property type="entry name" value="DNAJ HOMOLOG SUBFAMILY C MEMBER 1"/>
    <property type="match status" value="1"/>
</dbReference>
<evidence type="ECO:0000256" key="3">
    <source>
        <dbReference type="ARBA" id="ARBA00022989"/>
    </source>
</evidence>
<dbReference type="AlphaFoldDB" id="A0AAN6PNQ1"/>
<dbReference type="SUPFAM" id="SSF46565">
    <property type="entry name" value="Chaperone J-domain"/>
    <property type="match status" value="1"/>
</dbReference>
<feature type="region of interest" description="Disordered" evidence="6">
    <location>
        <begin position="372"/>
        <end position="437"/>
    </location>
</feature>
<name>A0AAN6PNQ1_9PEZI</name>
<dbReference type="InterPro" id="IPR001623">
    <property type="entry name" value="DnaJ_domain"/>
</dbReference>
<reference evidence="11" key="1">
    <citation type="journal article" date="2023" name="Mol. Phylogenet. Evol.">
        <title>Genome-scale phylogeny and comparative genomics of the fungal order Sordariales.</title>
        <authorList>
            <person name="Hensen N."/>
            <person name="Bonometti L."/>
            <person name="Westerberg I."/>
            <person name="Brannstrom I.O."/>
            <person name="Guillou S."/>
            <person name="Cros-Aarteil S."/>
            <person name="Calhoun S."/>
            <person name="Haridas S."/>
            <person name="Kuo A."/>
            <person name="Mondo S."/>
            <person name="Pangilinan J."/>
            <person name="Riley R."/>
            <person name="LaButti K."/>
            <person name="Andreopoulos B."/>
            <person name="Lipzen A."/>
            <person name="Chen C."/>
            <person name="Yan M."/>
            <person name="Daum C."/>
            <person name="Ng V."/>
            <person name="Clum A."/>
            <person name="Steindorff A."/>
            <person name="Ohm R.A."/>
            <person name="Martin F."/>
            <person name="Silar P."/>
            <person name="Natvig D.O."/>
            <person name="Lalanne C."/>
            <person name="Gautier V."/>
            <person name="Ament-Velasquez S.L."/>
            <person name="Kruys A."/>
            <person name="Hutchinson M.I."/>
            <person name="Powell A.J."/>
            <person name="Barry K."/>
            <person name="Miller A.N."/>
            <person name="Grigoriev I.V."/>
            <person name="Debuchy R."/>
            <person name="Gladieux P."/>
            <person name="Hiltunen Thoren M."/>
            <person name="Johannesson H."/>
        </authorList>
    </citation>
    <scope>NUCLEOTIDE SEQUENCE [LARGE SCALE GENOMIC DNA]</scope>
    <source>
        <strain evidence="11">CBS 284.82</strain>
    </source>
</reference>
<keyword evidence="4 7" id="KW-0472">Membrane</keyword>
<dbReference type="EMBL" id="MU854319">
    <property type="protein sequence ID" value="KAK4044409.1"/>
    <property type="molecule type" value="Genomic_DNA"/>
</dbReference>
<accession>A0AAN6PNQ1</accession>
<keyword evidence="3 7" id="KW-1133">Transmembrane helix</keyword>
<feature type="region of interest" description="Disordered" evidence="6">
    <location>
        <begin position="217"/>
        <end position="237"/>
    </location>
</feature>
<feature type="compositionally biased region" description="Low complexity" evidence="6">
    <location>
        <begin position="279"/>
        <end position="295"/>
    </location>
</feature>
<keyword evidence="11" id="KW-1185">Reference proteome</keyword>
<feature type="compositionally biased region" description="Acidic residues" evidence="6">
    <location>
        <begin position="372"/>
        <end position="389"/>
    </location>
</feature>
<dbReference type="PANTHER" id="PTHR44653:SF2">
    <property type="entry name" value="DNAJ HOMOLOG SUBFAMILY C MEMBER 1"/>
    <property type="match status" value="1"/>
</dbReference>
<gene>
    <name evidence="10" type="ORF">C8A01DRAFT_42838</name>
</gene>
<evidence type="ECO:0000259" key="9">
    <source>
        <dbReference type="PROSITE" id="PS50076"/>
    </source>
</evidence>
<dbReference type="Proteomes" id="UP001303115">
    <property type="component" value="Unassembled WGS sequence"/>
</dbReference>
<comment type="caution">
    <text evidence="10">The sequence shown here is derived from an EMBL/GenBank/DDBJ whole genome shotgun (WGS) entry which is preliminary data.</text>
</comment>
<dbReference type="PROSITE" id="PS50076">
    <property type="entry name" value="DNAJ_2"/>
    <property type="match status" value="1"/>
</dbReference>
<comment type="subcellular location">
    <subcellularLocation>
        <location evidence="5">Endomembrane system</location>
        <topology evidence="5">Single-pass membrane protein</topology>
    </subcellularLocation>
</comment>
<dbReference type="PRINTS" id="PR00625">
    <property type="entry name" value="JDOMAIN"/>
</dbReference>
<organism evidence="10 11">
    <name type="scientific">Parachaetomium inaequale</name>
    <dbReference type="NCBI Taxonomy" id="2588326"/>
    <lineage>
        <taxon>Eukaryota</taxon>
        <taxon>Fungi</taxon>
        <taxon>Dikarya</taxon>
        <taxon>Ascomycota</taxon>
        <taxon>Pezizomycotina</taxon>
        <taxon>Sordariomycetes</taxon>
        <taxon>Sordariomycetidae</taxon>
        <taxon>Sordariales</taxon>
        <taxon>Chaetomiaceae</taxon>
        <taxon>Parachaetomium</taxon>
    </lineage>
</organism>
<protein>
    <recommendedName>
        <fullName evidence="9">J domain-containing protein</fullName>
    </recommendedName>
</protein>
<dbReference type="InterPro" id="IPR052606">
    <property type="entry name" value="DnaJ_domain_protein"/>
</dbReference>
<evidence type="ECO:0000313" key="11">
    <source>
        <dbReference type="Proteomes" id="UP001303115"/>
    </source>
</evidence>
<feature type="region of interest" description="Disordered" evidence="6">
    <location>
        <begin position="250"/>
        <end position="300"/>
    </location>
</feature>
<feature type="chain" id="PRO_5043001001" description="J domain-containing protein" evidence="8">
    <location>
        <begin position="21"/>
        <end position="437"/>
    </location>
</feature>
<proteinExistence type="predicted"/>
<evidence type="ECO:0000256" key="5">
    <source>
        <dbReference type="ARBA" id="ARBA00037847"/>
    </source>
</evidence>
<feature type="region of interest" description="Disordered" evidence="6">
    <location>
        <begin position="85"/>
        <end position="110"/>
    </location>
</feature>
<dbReference type="Gene3D" id="1.10.287.110">
    <property type="entry name" value="DnaJ domain"/>
    <property type="match status" value="1"/>
</dbReference>
<evidence type="ECO:0000256" key="4">
    <source>
        <dbReference type="ARBA" id="ARBA00023136"/>
    </source>
</evidence>
<feature type="domain" description="J" evidence="9">
    <location>
        <begin position="44"/>
        <end position="142"/>
    </location>
</feature>
<feature type="signal peptide" evidence="8">
    <location>
        <begin position="1"/>
        <end position="20"/>
    </location>
</feature>